<accession>A0ABP8MJ10</accession>
<keyword evidence="3" id="KW-1185">Reference proteome</keyword>
<organism evidence="2 3">
    <name type="scientific">Nibrella saemangeumensis</name>
    <dbReference type="NCBI Taxonomy" id="1084526"/>
    <lineage>
        <taxon>Bacteria</taxon>
        <taxon>Pseudomonadati</taxon>
        <taxon>Bacteroidota</taxon>
        <taxon>Cytophagia</taxon>
        <taxon>Cytophagales</taxon>
        <taxon>Spirosomataceae</taxon>
        <taxon>Nibrella</taxon>
    </lineage>
</organism>
<dbReference type="EMBL" id="BAABHD010000012">
    <property type="protein sequence ID" value="GAA4450358.1"/>
    <property type="molecule type" value="Genomic_DNA"/>
</dbReference>
<sequence length="210" mass="23105">MHDYKSIYTTMLLFVATLCSVFAQDNSGVARVEKIQGVETYVMSEPLREYDVAFKVETGLKMASLATGGVVNEGVSDKAEQFIRHAVKQGKKDNKEFDAVLISGSKTAVAIKFKTQATEQNKGLARVKKVDGYELYVLSEPVREYDRVVDATGGLKAKSYFTSGLVNNSIEEDMAQFVKRVKKEAAEDKKDFEAVIYSGGKSAIGVKFKG</sequence>
<feature type="signal peptide" evidence="1">
    <location>
        <begin position="1"/>
        <end position="23"/>
    </location>
</feature>
<evidence type="ECO:0000256" key="1">
    <source>
        <dbReference type="SAM" id="SignalP"/>
    </source>
</evidence>
<gene>
    <name evidence="2" type="ORF">GCM10023189_10860</name>
</gene>
<evidence type="ECO:0000313" key="3">
    <source>
        <dbReference type="Proteomes" id="UP001501175"/>
    </source>
</evidence>
<dbReference type="Proteomes" id="UP001501175">
    <property type="component" value="Unassembled WGS sequence"/>
</dbReference>
<name>A0ABP8MJ10_9BACT</name>
<dbReference type="RefSeq" id="WP_345241381.1">
    <property type="nucleotide sequence ID" value="NZ_BAABHD010000012.1"/>
</dbReference>
<reference evidence="3" key="1">
    <citation type="journal article" date="2019" name="Int. J. Syst. Evol. Microbiol.">
        <title>The Global Catalogue of Microorganisms (GCM) 10K type strain sequencing project: providing services to taxonomists for standard genome sequencing and annotation.</title>
        <authorList>
            <consortium name="The Broad Institute Genomics Platform"/>
            <consortium name="The Broad Institute Genome Sequencing Center for Infectious Disease"/>
            <person name="Wu L."/>
            <person name="Ma J."/>
        </authorList>
    </citation>
    <scope>NUCLEOTIDE SEQUENCE [LARGE SCALE GENOMIC DNA]</scope>
    <source>
        <strain evidence="3">JCM 17927</strain>
    </source>
</reference>
<evidence type="ECO:0000313" key="2">
    <source>
        <dbReference type="EMBL" id="GAA4450358.1"/>
    </source>
</evidence>
<keyword evidence="1" id="KW-0732">Signal</keyword>
<feature type="chain" id="PRO_5045399120" evidence="1">
    <location>
        <begin position="24"/>
        <end position="210"/>
    </location>
</feature>
<protein>
    <submittedName>
        <fullName evidence="2">Uncharacterized protein</fullName>
    </submittedName>
</protein>
<comment type="caution">
    <text evidence="2">The sequence shown here is derived from an EMBL/GenBank/DDBJ whole genome shotgun (WGS) entry which is preliminary data.</text>
</comment>
<proteinExistence type="predicted"/>